<dbReference type="SMART" id="SM00347">
    <property type="entry name" value="HTH_MARR"/>
    <property type="match status" value="1"/>
</dbReference>
<name>A0ABY8F0B5_9HYPH</name>
<evidence type="ECO:0000313" key="8">
    <source>
        <dbReference type="EMBL" id="WFE87270.1"/>
    </source>
</evidence>
<evidence type="ECO:0000313" key="9">
    <source>
        <dbReference type="Proteomes" id="UP001209803"/>
    </source>
</evidence>
<dbReference type="RefSeq" id="WP_265682112.1">
    <property type="nucleotide sequence ID" value="NZ_CP120863.1"/>
</dbReference>
<comment type="subcellular location">
    <subcellularLocation>
        <location evidence="1">Cytoplasm</location>
    </subcellularLocation>
</comment>
<dbReference type="Pfam" id="PF22381">
    <property type="entry name" value="Staph_reg_Sar_Rot"/>
    <property type="match status" value="1"/>
</dbReference>
<feature type="compositionally biased region" description="Basic residues" evidence="6">
    <location>
        <begin position="24"/>
        <end position="37"/>
    </location>
</feature>
<evidence type="ECO:0000256" key="3">
    <source>
        <dbReference type="ARBA" id="ARBA00023015"/>
    </source>
</evidence>
<keyword evidence="3" id="KW-0805">Transcription regulation</keyword>
<dbReference type="InterPro" id="IPR036390">
    <property type="entry name" value="WH_DNA-bd_sf"/>
</dbReference>
<dbReference type="Gene3D" id="1.10.10.10">
    <property type="entry name" value="Winged helix-like DNA-binding domain superfamily/Winged helix DNA-binding domain"/>
    <property type="match status" value="1"/>
</dbReference>
<dbReference type="Proteomes" id="UP001209803">
    <property type="component" value="Chromosome"/>
</dbReference>
<gene>
    <name evidence="8" type="ORF">K1718_13885</name>
</gene>
<feature type="compositionally biased region" description="Basic and acidic residues" evidence="6">
    <location>
        <begin position="40"/>
        <end position="53"/>
    </location>
</feature>
<evidence type="ECO:0000256" key="2">
    <source>
        <dbReference type="ARBA" id="ARBA00022490"/>
    </source>
</evidence>
<evidence type="ECO:0000259" key="7">
    <source>
        <dbReference type="PROSITE" id="PS50995"/>
    </source>
</evidence>
<dbReference type="PANTHER" id="PTHR33164">
    <property type="entry name" value="TRANSCRIPTIONAL REGULATOR, MARR FAMILY"/>
    <property type="match status" value="1"/>
</dbReference>
<keyword evidence="5" id="KW-0804">Transcription</keyword>
<feature type="domain" description="HTH marR-type" evidence="7">
    <location>
        <begin position="103"/>
        <end position="233"/>
    </location>
</feature>
<dbReference type="InterPro" id="IPR000835">
    <property type="entry name" value="HTH_MarR-typ"/>
</dbReference>
<evidence type="ECO:0000256" key="1">
    <source>
        <dbReference type="ARBA" id="ARBA00004496"/>
    </source>
</evidence>
<dbReference type="PANTHER" id="PTHR33164:SF5">
    <property type="entry name" value="ORGANIC HYDROPEROXIDE RESISTANCE TRANSCRIPTIONAL REGULATOR"/>
    <property type="match status" value="1"/>
</dbReference>
<keyword evidence="4" id="KW-0238">DNA-binding</keyword>
<feature type="region of interest" description="Disordered" evidence="6">
    <location>
        <begin position="1"/>
        <end position="95"/>
    </location>
</feature>
<protein>
    <submittedName>
        <fullName evidence="8">MarR family transcriptional regulator</fullName>
    </submittedName>
</protein>
<dbReference type="InterPro" id="IPR055166">
    <property type="entry name" value="Transc_reg_Sar_Rot_HTH"/>
</dbReference>
<dbReference type="EMBL" id="CP120863">
    <property type="protein sequence ID" value="WFE87270.1"/>
    <property type="molecule type" value="Genomic_DNA"/>
</dbReference>
<proteinExistence type="predicted"/>
<evidence type="ECO:0000256" key="5">
    <source>
        <dbReference type="ARBA" id="ARBA00023163"/>
    </source>
</evidence>
<accession>A0ABY8F0B5</accession>
<dbReference type="PROSITE" id="PS50995">
    <property type="entry name" value="HTH_MARR_2"/>
    <property type="match status" value="1"/>
</dbReference>
<dbReference type="SUPFAM" id="SSF46785">
    <property type="entry name" value="Winged helix' DNA-binding domain"/>
    <property type="match status" value="1"/>
</dbReference>
<keyword evidence="9" id="KW-1185">Reference proteome</keyword>
<keyword evidence="2" id="KW-0963">Cytoplasm</keyword>
<dbReference type="InterPro" id="IPR039422">
    <property type="entry name" value="MarR/SlyA-like"/>
</dbReference>
<organism evidence="8 9">
    <name type="scientific">Roseibium porphyridii</name>
    <dbReference type="NCBI Taxonomy" id="2866279"/>
    <lineage>
        <taxon>Bacteria</taxon>
        <taxon>Pseudomonadati</taxon>
        <taxon>Pseudomonadota</taxon>
        <taxon>Alphaproteobacteria</taxon>
        <taxon>Hyphomicrobiales</taxon>
        <taxon>Stappiaceae</taxon>
        <taxon>Roseibium</taxon>
    </lineage>
</organism>
<feature type="compositionally biased region" description="Polar residues" evidence="6">
    <location>
        <begin position="57"/>
        <end position="66"/>
    </location>
</feature>
<reference evidence="8 9" key="1">
    <citation type="submission" date="2023-03" db="EMBL/GenBank/DDBJ databases">
        <title>Roseibium porphyridii sp. nov. and Roseibium rhodosorbium sp. nov. isolated from marine algae, Porphyridium cruentum and Rhodosorus marinus, respectively.</title>
        <authorList>
            <person name="Lee M.W."/>
            <person name="Choi B.J."/>
            <person name="Lee J.K."/>
            <person name="Choi D.G."/>
            <person name="Baek J.H."/>
            <person name="Bayburt H."/>
            <person name="Kim J.M."/>
            <person name="Han D.M."/>
            <person name="Kim K.H."/>
            <person name="Jeon C.O."/>
        </authorList>
    </citation>
    <scope>NUCLEOTIDE SEQUENCE [LARGE SCALE GENOMIC DNA]</scope>
    <source>
        <strain evidence="8 9">KMA01</strain>
    </source>
</reference>
<dbReference type="InterPro" id="IPR036388">
    <property type="entry name" value="WH-like_DNA-bd_sf"/>
</dbReference>
<evidence type="ECO:0000256" key="6">
    <source>
        <dbReference type="SAM" id="MobiDB-lite"/>
    </source>
</evidence>
<evidence type="ECO:0000256" key="4">
    <source>
        <dbReference type="ARBA" id="ARBA00023125"/>
    </source>
</evidence>
<sequence length="242" mass="26720">MNETTDQMSLLDAIGMTAAEETKKPKKKAPSSKKKAQPKNAKESKKKREDIAEKSAGPQQENSESSPARDLQETAGSNGLPHTSDEPTPVANDPIGSDPITLDKYICFALYSANHAMHGVYKSLLKEIGLTYPQFLAMTVLWETNNVPVGAITAKLQLDTNTLTPLLKRLEAMGLVTRTRNVKDERQVILKLTRKGRALEKKTEHFGSCIFASTGLNLEEIADLQSRIMRLRDNLRGNDTNS</sequence>